<evidence type="ECO:0000256" key="1">
    <source>
        <dbReference type="SAM" id="MobiDB-lite"/>
    </source>
</evidence>
<organism evidence="2 3">
    <name type="scientific">Temnothorax longispinosus</name>
    <dbReference type="NCBI Taxonomy" id="300112"/>
    <lineage>
        <taxon>Eukaryota</taxon>
        <taxon>Metazoa</taxon>
        <taxon>Ecdysozoa</taxon>
        <taxon>Arthropoda</taxon>
        <taxon>Hexapoda</taxon>
        <taxon>Insecta</taxon>
        <taxon>Pterygota</taxon>
        <taxon>Neoptera</taxon>
        <taxon>Endopterygota</taxon>
        <taxon>Hymenoptera</taxon>
        <taxon>Apocrita</taxon>
        <taxon>Aculeata</taxon>
        <taxon>Formicoidea</taxon>
        <taxon>Formicidae</taxon>
        <taxon>Myrmicinae</taxon>
        <taxon>Temnothorax</taxon>
    </lineage>
</organism>
<feature type="compositionally biased region" description="Polar residues" evidence="1">
    <location>
        <begin position="32"/>
        <end position="47"/>
    </location>
</feature>
<dbReference type="EMBL" id="QBLH01001430">
    <property type="protein sequence ID" value="TGZ51893.1"/>
    <property type="molecule type" value="Genomic_DNA"/>
</dbReference>
<evidence type="ECO:0000313" key="3">
    <source>
        <dbReference type="Proteomes" id="UP000310200"/>
    </source>
</evidence>
<name>A0A4S2KPY3_9HYME</name>
<accession>A0A4S2KPY3</accession>
<evidence type="ECO:0000313" key="2">
    <source>
        <dbReference type="EMBL" id="TGZ51893.1"/>
    </source>
</evidence>
<sequence length="104" mass="11528">MHICLHNLVAVTIDSSLSLLLTRYRRSPYTINDRSVSQEMNVSNSPHSPKDLDAASHDHGESSSTPINAISTKCSLSLVNEARRRGQGGKRGFVYDEDHCFLIT</sequence>
<reference evidence="2 3" key="1">
    <citation type="journal article" date="2019" name="Philos. Trans. R. Soc. Lond., B, Biol. Sci.">
        <title>Ant behaviour and brain gene expression of defending hosts depend on the ecological success of the intruding social parasite.</title>
        <authorList>
            <person name="Kaur R."/>
            <person name="Stoldt M."/>
            <person name="Jongepier E."/>
            <person name="Feldmeyer B."/>
            <person name="Menzel F."/>
            <person name="Bornberg-Bauer E."/>
            <person name="Foitzik S."/>
        </authorList>
    </citation>
    <scope>NUCLEOTIDE SEQUENCE [LARGE SCALE GENOMIC DNA]</scope>
    <source>
        <tissue evidence="2">Whole body</tissue>
    </source>
</reference>
<gene>
    <name evidence="2" type="ORF">DBV15_10915</name>
</gene>
<feature type="compositionally biased region" description="Basic and acidic residues" evidence="1">
    <location>
        <begin position="48"/>
        <end position="61"/>
    </location>
</feature>
<protein>
    <submittedName>
        <fullName evidence="2">Uncharacterized protein</fullName>
    </submittedName>
</protein>
<comment type="caution">
    <text evidence="2">The sequence shown here is derived from an EMBL/GenBank/DDBJ whole genome shotgun (WGS) entry which is preliminary data.</text>
</comment>
<proteinExistence type="predicted"/>
<feature type="region of interest" description="Disordered" evidence="1">
    <location>
        <begin position="32"/>
        <end position="67"/>
    </location>
</feature>
<dbReference type="AlphaFoldDB" id="A0A4S2KPY3"/>
<keyword evidence="3" id="KW-1185">Reference proteome</keyword>
<dbReference type="Proteomes" id="UP000310200">
    <property type="component" value="Unassembled WGS sequence"/>
</dbReference>